<dbReference type="RefSeq" id="XP_003644476.1">
    <property type="nucleotide sequence ID" value="XM_003644428.1"/>
</dbReference>
<keyword evidence="4" id="KW-0808">Transferase</keyword>
<name>G8JM88_ERECY</name>
<dbReference type="SUPFAM" id="SSF53328">
    <property type="entry name" value="Formyltransferase"/>
    <property type="match status" value="1"/>
</dbReference>
<dbReference type="AlphaFoldDB" id="G8JM88"/>
<accession>G8JM88</accession>
<dbReference type="HOGENOM" id="CLU_033347_0_1_1"/>
<dbReference type="KEGG" id="erc:Ecym_1432"/>
<evidence type="ECO:0000259" key="6">
    <source>
        <dbReference type="Pfam" id="PF00551"/>
    </source>
</evidence>
<dbReference type="EC" id="2.1.2.9" evidence="2"/>
<gene>
    <name evidence="8" type="ordered locus">Ecym_1432</name>
</gene>
<evidence type="ECO:0000256" key="2">
    <source>
        <dbReference type="ARBA" id="ARBA00012261"/>
    </source>
</evidence>
<evidence type="ECO:0000313" key="9">
    <source>
        <dbReference type="Proteomes" id="UP000006790"/>
    </source>
</evidence>
<dbReference type="Proteomes" id="UP000006790">
    <property type="component" value="Chromosome 1"/>
</dbReference>
<dbReference type="InParanoid" id="G8JM88"/>
<dbReference type="OMA" id="GASPIHE"/>
<dbReference type="Pfam" id="PF02911">
    <property type="entry name" value="Formyl_trans_C"/>
    <property type="match status" value="1"/>
</dbReference>
<dbReference type="OrthoDB" id="10268103at2759"/>
<evidence type="ECO:0000256" key="1">
    <source>
        <dbReference type="ARBA" id="ARBA00010699"/>
    </source>
</evidence>
<evidence type="ECO:0000313" key="8">
    <source>
        <dbReference type="EMBL" id="AET37659.1"/>
    </source>
</evidence>
<keyword evidence="5" id="KW-0648">Protein biosynthesis</keyword>
<evidence type="ECO:0000256" key="4">
    <source>
        <dbReference type="ARBA" id="ARBA00022679"/>
    </source>
</evidence>
<dbReference type="NCBIfam" id="TIGR00460">
    <property type="entry name" value="fmt"/>
    <property type="match status" value="1"/>
</dbReference>
<dbReference type="EMBL" id="CP002497">
    <property type="protein sequence ID" value="AET37659.1"/>
    <property type="molecule type" value="Genomic_DNA"/>
</dbReference>
<dbReference type="Gene3D" id="3.40.50.12230">
    <property type="match status" value="1"/>
</dbReference>
<dbReference type="InterPro" id="IPR036477">
    <property type="entry name" value="Formyl_transf_N_sf"/>
</dbReference>
<evidence type="ECO:0000256" key="3">
    <source>
        <dbReference type="ARBA" id="ARBA00014185"/>
    </source>
</evidence>
<evidence type="ECO:0000259" key="7">
    <source>
        <dbReference type="Pfam" id="PF02911"/>
    </source>
</evidence>
<reference evidence="9" key="1">
    <citation type="journal article" date="2012" name="G3 (Bethesda)">
        <title>Pichia sorbitophila, an interspecies yeast hybrid reveals early steps of genome resolution following polyploidization.</title>
        <authorList>
            <person name="Leh Louis V."/>
            <person name="Despons L."/>
            <person name="Friedrich A."/>
            <person name="Martin T."/>
            <person name="Durrens P."/>
            <person name="Casaregola S."/>
            <person name="Neuveglise C."/>
            <person name="Fairhead C."/>
            <person name="Marck C."/>
            <person name="Cruz J.A."/>
            <person name="Straub M.L."/>
            <person name="Kugler V."/>
            <person name="Sacerdot C."/>
            <person name="Uzunov Z."/>
            <person name="Thierry A."/>
            <person name="Weiss S."/>
            <person name="Bleykasten C."/>
            <person name="De Montigny J."/>
            <person name="Jacques N."/>
            <person name="Jung P."/>
            <person name="Lemaire M."/>
            <person name="Mallet S."/>
            <person name="Morel G."/>
            <person name="Richard G.F."/>
            <person name="Sarkar A."/>
            <person name="Savel G."/>
            <person name="Schacherer J."/>
            <person name="Seret M.L."/>
            <person name="Talla E."/>
            <person name="Samson G."/>
            <person name="Jubin C."/>
            <person name="Poulain J."/>
            <person name="Vacherie B."/>
            <person name="Barbe V."/>
            <person name="Pelletier E."/>
            <person name="Sherman D.J."/>
            <person name="Westhof E."/>
            <person name="Weissenbach J."/>
            <person name="Baret P.V."/>
            <person name="Wincker P."/>
            <person name="Gaillardin C."/>
            <person name="Dujon B."/>
            <person name="Souciet J.L."/>
        </authorList>
    </citation>
    <scope>NUCLEOTIDE SEQUENCE [LARGE SCALE GENOMIC DNA]</scope>
    <source>
        <strain evidence="9">CBS 270.75 / DBVPG 7215 / KCTC 17166 / NRRL Y-17582</strain>
    </source>
</reference>
<dbReference type="Pfam" id="PF00551">
    <property type="entry name" value="Formyl_trans_N"/>
    <property type="match status" value="1"/>
</dbReference>
<evidence type="ECO:0000256" key="5">
    <source>
        <dbReference type="ARBA" id="ARBA00022917"/>
    </source>
</evidence>
<dbReference type="PANTHER" id="PTHR11138">
    <property type="entry name" value="METHIONYL-TRNA FORMYLTRANSFERASE"/>
    <property type="match status" value="1"/>
</dbReference>
<sequence>MIAWSQNDKLESHYPIEQRTPMSPGLPRYFTSKVIVSKPLNVLFFGSDHFSVHSLNALASLKHNDAIDRIQVVTRSAKSCGRYMKEVRDQPIVRASELLALDKVIRCDSTADMLALRNIAPQFDLIVAVSFGKLIPQQLITDIAHSLNVHPSLLPRYRGASPIQYALLNQDMVTGVTVQTLHPTKFDHGNIVAQTAPLNIQELLRRGKINHFEEDVPEKVQILMDQLGIEGGNLLAYTIKNGLYTNPPSIPPHQYEPSLAPKITTDMRRARWQTDTVSKLLAKHYAFGTLHAFKTVLPKRNRNPEQKRILFQNFHLHSYLPTQQMQDSNSLKEPGSFIYDEMHNRIIIQLTDGQIACSTIQFQGFKPETPSKFMNHYSKRCGKLVDQKFE</sequence>
<dbReference type="InterPro" id="IPR041711">
    <property type="entry name" value="Met-tRNA-FMT_N"/>
</dbReference>
<dbReference type="FunCoup" id="G8JM88">
    <property type="interactions" value="258"/>
</dbReference>
<comment type="similarity">
    <text evidence="1">Belongs to the Fmt family.</text>
</comment>
<feature type="domain" description="Formyl transferase C-terminal" evidence="7">
    <location>
        <begin position="262"/>
        <end position="377"/>
    </location>
</feature>
<dbReference type="GO" id="GO:0004479">
    <property type="term" value="F:methionyl-tRNA formyltransferase activity"/>
    <property type="evidence" value="ECO:0007669"/>
    <property type="project" value="UniProtKB-EC"/>
</dbReference>
<keyword evidence="9" id="KW-1185">Reference proteome</keyword>
<organism evidence="8 9">
    <name type="scientific">Eremothecium cymbalariae (strain CBS 270.75 / DBVPG 7215 / KCTC 17166 / NRRL Y-17582)</name>
    <name type="common">Yeast</name>
    <dbReference type="NCBI Taxonomy" id="931890"/>
    <lineage>
        <taxon>Eukaryota</taxon>
        <taxon>Fungi</taxon>
        <taxon>Dikarya</taxon>
        <taxon>Ascomycota</taxon>
        <taxon>Saccharomycotina</taxon>
        <taxon>Saccharomycetes</taxon>
        <taxon>Saccharomycetales</taxon>
        <taxon>Saccharomycetaceae</taxon>
        <taxon>Eremothecium</taxon>
    </lineage>
</organism>
<dbReference type="InterPro" id="IPR005793">
    <property type="entry name" value="Formyl_trans_C"/>
</dbReference>
<dbReference type="CDD" id="cd08646">
    <property type="entry name" value="FMT_core_Met-tRNA-FMT_N"/>
    <property type="match status" value="1"/>
</dbReference>
<dbReference type="GeneID" id="11471736"/>
<dbReference type="GO" id="GO:0005739">
    <property type="term" value="C:mitochondrion"/>
    <property type="evidence" value="ECO:0007669"/>
    <property type="project" value="EnsemblFungi"/>
</dbReference>
<protein>
    <recommendedName>
        <fullName evidence="3">Methionyl-tRNA formyltransferase, mitochondrial</fullName>
        <ecNumber evidence="2">2.1.2.9</ecNumber>
    </recommendedName>
</protein>
<dbReference type="InterPro" id="IPR002376">
    <property type="entry name" value="Formyl_transf_N"/>
</dbReference>
<dbReference type="InterPro" id="IPR005794">
    <property type="entry name" value="Fmt"/>
</dbReference>
<dbReference type="eggNOG" id="KOG3082">
    <property type="taxonomic scope" value="Eukaryota"/>
</dbReference>
<dbReference type="STRING" id="931890.G8JM88"/>
<dbReference type="PANTHER" id="PTHR11138:SF5">
    <property type="entry name" value="METHIONYL-TRNA FORMYLTRANSFERASE, MITOCHONDRIAL"/>
    <property type="match status" value="1"/>
</dbReference>
<proteinExistence type="inferred from homology"/>
<feature type="domain" description="Formyl transferase N-terminal" evidence="6">
    <location>
        <begin position="41"/>
        <end position="197"/>
    </location>
</feature>